<feature type="region of interest" description="Disordered" evidence="1">
    <location>
        <begin position="1"/>
        <end position="75"/>
    </location>
</feature>
<evidence type="ECO:0000313" key="3">
    <source>
        <dbReference type="Proteomes" id="UP000054477"/>
    </source>
</evidence>
<accession>A0A0C9WMU4</accession>
<proteinExistence type="predicted"/>
<feature type="region of interest" description="Disordered" evidence="1">
    <location>
        <begin position="136"/>
        <end position="168"/>
    </location>
</feature>
<organism evidence="2 3">
    <name type="scientific">Laccaria amethystina LaAM-08-1</name>
    <dbReference type="NCBI Taxonomy" id="1095629"/>
    <lineage>
        <taxon>Eukaryota</taxon>
        <taxon>Fungi</taxon>
        <taxon>Dikarya</taxon>
        <taxon>Basidiomycota</taxon>
        <taxon>Agaricomycotina</taxon>
        <taxon>Agaricomycetes</taxon>
        <taxon>Agaricomycetidae</taxon>
        <taxon>Agaricales</taxon>
        <taxon>Agaricineae</taxon>
        <taxon>Hydnangiaceae</taxon>
        <taxon>Laccaria</taxon>
    </lineage>
</organism>
<feature type="compositionally biased region" description="Basic residues" evidence="1">
    <location>
        <begin position="14"/>
        <end position="23"/>
    </location>
</feature>
<dbReference type="HOGENOM" id="CLU_601385_0_0_1"/>
<dbReference type="EMBL" id="KN839012">
    <property type="protein sequence ID" value="KIJ91410.1"/>
    <property type="molecule type" value="Genomic_DNA"/>
</dbReference>
<reference evidence="3" key="2">
    <citation type="submission" date="2015-01" db="EMBL/GenBank/DDBJ databases">
        <title>Evolutionary Origins and Diversification of the Mycorrhizal Mutualists.</title>
        <authorList>
            <consortium name="DOE Joint Genome Institute"/>
            <consortium name="Mycorrhizal Genomics Consortium"/>
            <person name="Kohler A."/>
            <person name="Kuo A."/>
            <person name="Nagy L.G."/>
            <person name="Floudas D."/>
            <person name="Copeland A."/>
            <person name="Barry K.W."/>
            <person name="Cichocki N."/>
            <person name="Veneault-Fourrey C."/>
            <person name="LaButti K."/>
            <person name="Lindquist E.A."/>
            <person name="Lipzen A."/>
            <person name="Lundell T."/>
            <person name="Morin E."/>
            <person name="Murat C."/>
            <person name="Riley R."/>
            <person name="Ohm R."/>
            <person name="Sun H."/>
            <person name="Tunlid A."/>
            <person name="Henrissat B."/>
            <person name="Grigoriev I.V."/>
            <person name="Hibbett D.S."/>
            <person name="Martin F."/>
        </authorList>
    </citation>
    <scope>NUCLEOTIDE SEQUENCE [LARGE SCALE GENOMIC DNA]</scope>
    <source>
        <strain evidence="3">LaAM-08-1</strain>
    </source>
</reference>
<evidence type="ECO:0000313" key="2">
    <source>
        <dbReference type="EMBL" id="KIJ91410.1"/>
    </source>
</evidence>
<protein>
    <submittedName>
        <fullName evidence="2">Uncharacterized protein</fullName>
    </submittedName>
</protein>
<gene>
    <name evidence="2" type="ORF">K443DRAFT_14424</name>
</gene>
<name>A0A0C9WMU4_9AGAR</name>
<feature type="compositionally biased region" description="Basic and acidic residues" evidence="1">
    <location>
        <begin position="30"/>
        <end position="50"/>
    </location>
</feature>
<dbReference type="Proteomes" id="UP000054477">
    <property type="component" value="Unassembled WGS sequence"/>
</dbReference>
<evidence type="ECO:0000256" key="1">
    <source>
        <dbReference type="SAM" id="MobiDB-lite"/>
    </source>
</evidence>
<reference evidence="2 3" key="1">
    <citation type="submission" date="2014-04" db="EMBL/GenBank/DDBJ databases">
        <authorList>
            <consortium name="DOE Joint Genome Institute"/>
            <person name="Kuo A."/>
            <person name="Kohler A."/>
            <person name="Nagy L.G."/>
            <person name="Floudas D."/>
            <person name="Copeland A."/>
            <person name="Barry K.W."/>
            <person name="Cichocki N."/>
            <person name="Veneault-Fourrey C."/>
            <person name="LaButti K."/>
            <person name="Lindquist E.A."/>
            <person name="Lipzen A."/>
            <person name="Lundell T."/>
            <person name="Morin E."/>
            <person name="Murat C."/>
            <person name="Sun H."/>
            <person name="Tunlid A."/>
            <person name="Henrissat B."/>
            <person name="Grigoriev I.V."/>
            <person name="Hibbett D.S."/>
            <person name="Martin F."/>
            <person name="Nordberg H.P."/>
            <person name="Cantor M.N."/>
            <person name="Hua S.X."/>
        </authorList>
    </citation>
    <scope>NUCLEOTIDE SEQUENCE [LARGE SCALE GENOMIC DNA]</scope>
    <source>
        <strain evidence="2 3">LaAM-08-1</strain>
    </source>
</reference>
<dbReference type="AlphaFoldDB" id="A0A0C9WMU4"/>
<dbReference type="OrthoDB" id="3190308at2759"/>
<keyword evidence="3" id="KW-1185">Reference proteome</keyword>
<sequence>MPDSSDNEQPVKGRAIKKPKKAPKGALRGEVQDMVERIHMGGDDGRESKRVKTTVLDNHTPKKYQHSGLRKDLKSHKAPETFDPLASGGLDDEDAFSVRPTFACTKVPHLRVRSQPLPAAKDLNRDHSRRNDLVLIQEERNDQPAPPTKAKNTVTKPAKPTQRHQSKAAPIMNAVPTRSNFGNSLDRFLKDRRWAKVFIPSLTHALYVSREPFKYFATDSPVFLTTVQTIFDKVFSDADVVLSTGDPINAKAFDRIKSRRSKLGSAIVDFIKKHFESPGFTSEPTNIREYVRWALHPGGPAYYAKPTPKDCKVALDHPDFVTPDGFLESQFIAPFAEQHINFAKNSILDPPISKKNPPEGLYAMILISVERGFTAHINGGFTAPPHFNHDNCWWPLQDFLKNIEKIKESRWKAILQFHCVDEDETVDNDDDKEANQSMISAYRAGMYIPSSPLKP</sequence>